<dbReference type="Proteomes" id="UP000199340">
    <property type="component" value="Unassembled WGS sequence"/>
</dbReference>
<dbReference type="EMBL" id="FNEB01000001">
    <property type="protein sequence ID" value="SDI13601.1"/>
    <property type="molecule type" value="Genomic_DNA"/>
</dbReference>
<keyword evidence="2" id="KW-1185">Reference proteome</keyword>
<evidence type="ECO:0008006" key="3">
    <source>
        <dbReference type="Google" id="ProtNLM"/>
    </source>
</evidence>
<evidence type="ECO:0000313" key="1">
    <source>
        <dbReference type="EMBL" id="SDI13601.1"/>
    </source>
</evidence>
<dbReference type="STRING" id="490829.SAMN05421850_101758"/>
<reference evidence="1 2" key="1">
    <citation type="submission" date="2016-10" db="EMBL/GenBank/DDBJ databases">
        <authorList>
            <person name="de Groot N.N."/>
        </authorList>
    </citation>
    <scope>NUCLEOTIDE SEQUENCE [LARGE SCALE GENOMIC DNA]</scope>
    <source>
        <strain evidence="1 2">DSM 28010</strain>
    </source>
</reference>
<sequence length="133" mass="14908">MNLVPVIAFSTSIITTSAAALPPLRDVPEIDDSMLWVALAVEISDRCETIEPRTFRGLTYLWQLKSRAAELGYSDADIEAYADSRTEKERIRNRGEAYVRARGLNPEIDRDLCKLGRREIKKGSQIGALLKAK</sequence>
<accession>A0A1G8I4B8</accession>
<gene>
    <name evidence="1" type="ORF">SAMN05421850_101758</name>
</gene>
<organism evidence="1 2">
    <name type="scientific">Lutimaribacter saemankumensis</name>
    <dbReference type="NCBI Taxonomy" id="490829"/>
    <lineage>
        <taxon>Bacteria</taxon>
        <taxon>Pseudomonadati</taxon>
        <taxon>Pseudomonadota</taxon>
        <taxon>Alphaproteobacteria</taxon>
        <taxon>Rhodobacterales</taxon>
        <taxon>Roseobacteraceae</taxon>
        <taxon>Lutimaribacter</taxon>
    </lineage>
</organism>
<evidence type="ECO:0000313" key="2">
    <source>
        <dbReference type="Proteomes" id="UP000199340"/>
    </source>
</evidence>
<dbReference type="RefSeq" id="WP_090026566.1">
    <property type="nucleotide sequence ID" value="NZ_FNEB01000001.1"/>
</dbReference>
<dbReference type="OrthoDB" id="7658992at2"/>
<dbReference type="Pfam" id="PF17267">
    <property type="entry name" value="DUF5333"/>
    <property type="match status" value="1"/>
</dbReference>
<protein>
    <recommendedName>
        <fullName evidence="3">DUF5333 domain-containing protein</fullName>
    </recommendedName>
</protein>
<dbReference type="AlphaFoldDB" id="A0A1G8I4B8"/>
<name>A0A1G8I4B8_9RHOB</name>
<dbReference type="InterPro" id="IPR020349">
    <property type="entry name" value="Uncharacterised_14.7kDa"/>
</dbReference>
<proteinExistence type="predicted"/>